<feature type="compositionally biased region" description="Polar residues" evidence="2">
    <location>
        <begin position="1009"/>
        <end position="1028"/>
    </location>
</feature>
<feature type="region of interest" description="Disordered" evidence="2">
    <location>
        <begin position="1956"/>
        <end position="2017"/>
    </location>
</feature>
<feature type="region of interest" description="Disordered" evidence="2">
    <location>
        <begin position="76"/>
        <end position="106"/>
    </location>
</feature>
<feature type="compositionally biased region" description="Low complexity" evidence="2">
    <location>
        <begin position="1036"/>
        <end position="1067"/>
    </location>
</feature>
<comment type="caution">
    <text evidence="5">The sequence shown here is derived from an EMBL/GenBank/DDBJ whole genome shotgun (WGS) entry which is preliminary data.</text>
</comment>
<dbReference type="Proteomes" id="UP000650582">
    <property type="component" value="Unassembled WGS sequence"/>
</dbReference>
<evidence type="ECO:0000313" key="5">
    <source>
        <dbReference type="EMBL" id="KAF8667696.1"/>
    </source>
</evidence>
<feature type="region of interest" description="Disordered" evidence="2">
    <location>
        <begin position="1365"/>
        <end position="1488"/>
    </location>
</feature>
<feature type="compositionally biased region" description="Basic and acidic residues" evidence="2">
    <location>
        <begin position="1645"/>
        <end position="1663"/>
    </location>
</feature>
<dbReference type="Pfam" id="PF07940">
    <property type="entry name" value="Hepar_II_III_C"/>
    <property type="match status" value="1"/>
</dbReference>
<feature type="compositionally biased region" description="Polar residues" evidence="2">
    <location>
        <begin position="1068"/>
        <end position="1078"/>
    </location>
</feature>
<feature type="compositionally biased region" description="Low complexity" evidence="2">
    <location>
        <begin position="1365"/>
        <end position="1386"/>
    </location>
</feature>
<dbReference type="EMBL" id="JACYCC010000364">
    <property type="protein sequence ID" value="KAF8667696.1"/>
    <property type="molecule type" value="Genomic_DNA"/>
</dbReference>
<feature type="region of interest" description="Disordered" evidence="2">
    <location>
        <begin position="1639"/>
        <end position="1693"/>
    </location>
</feature>
<evidence type="ECO:0000256" key="1">
    <source>
        <dbReference type="ARBA" id="ARBA00004196"/>
    </source>
</evidence>
<protein>
    <submittedName>
        <fullName evidence="5">Heparinase II III family protein</fullName>
    </submittedName>
</protein>
<name>A0A8H7GZJ7_9AGAM</name>
<feature type="compositionally biased region" description="Gly residues" evidence="2">
    <location>
        <begin position="89"/>
        <end position="98"/>
    </location>
</feature>
<sequence length="2017" mass="215365">MAGHYDDSGQRHSDVRYQEAYNPYGSGDPYYNGSQAAFGNMPEKKKTGTSPWVKFGIPVLIAVIIAAVVGGVVGSRNSKSDNAATSGNSGTGSGGGKNGSPAAESSAASVKNAIGRFATATDSMSNPIYPSTTNAAAFTAPTFGASGNSALSWPVDSFKPSNPSATSVRPDRPRIVAPAYKWEALPALIKTDPYLKGWNETIFSNAQTYYDQPVKAYFMDGGNGILDIAREIKVRVKAWSYAYRMSKDTKWVDRTWRELENAAGNTTAGFGPASDHWNTMHFLDVAELTNAFGIGYDWMYDAWTADQRSAIMWTIINVGLSAGVASYNDPTSHGNFGWWQNGINGNWNCVCNGGLTVGALAILGDDPTGTAETMLGLTIPNAQQNCAFGPSSDGTWSETPNYWYFGTTGHAEMSSALLTATGSTYDLPVPDYNLTALYHMHVYGPVAKFDYGDTGPNKFSATANSMMFYGSYFNEPRYTLFQRDRADAAEPWSMFWYDPSVSGAFWDGMPLDHYFDNGLDQWAAMRTSWTDNNALYAAIKSGNHTGHQTHGDLDAGTFVLDAMGQRWAGELGNGDYLSTGYFQNEKQDSQRWLYYRKRTEGQNTLVVNNDNQNVNAQPTVQYGSTLDKQGSSTVYDVGSGSTAFFTTDLTTTYNGQNIKRGMRLINGRKQVLLQDDLSNVSQSVEWRMHTNATVTIDSAGTTATLELGGQKMEVKLLNAGQGVVFSTKEAVRASTDPAFPPGQTDQPNPGVTVLCITLATGGTQSLQVLFNPQWSGMSASDFKTPANVPLDQWFVLDHSIRGLALPVFLPVCAMAASTPEDHSREWHFIKRQGCHNATPISTRYETSTVTSHHVSYSYYTSTSHSSNPPETTKPAYTSRTHYTFTFEPRPPISIETRTSTTLLPPKKSVVSTTSDIIPRARAVHGTPITITQTHVTRTPVETIYSCPPTSRGPTTSTSWNTDPTSRSSRELPASHSSREPPTSWLEPTSRSGWEPPSSSTYSTSRPTIATDSVPPSSTWDEPATTSRGTWYPSPPVSSAATSRSRPTSTAPPLTSPPLSSNTQSTSTILSPTSSAPNSTITLVPWPPTATRSYSECVYTLFDGTYPYSSYTARCSPTTSESLCTSFYRNGEWDLVLCTSGSTNTTSTTSTLTNVTTSTRTITSWPCSSYATELQQWVPVSCSSTAPNITTSSPGGCSSFMDPRSGWTIVPCTSTPNITSVSPTITMPPTVTITPTRTHSRSCSTHDQDLRTWIPVPCDPSTNTSTIATIPDSTPTHNTTTINTITSVFNITKTPTITTRPTASQTQHCSTYVPSLELWVSAPCVTATPASMCPDDSQDIWVPCTSVTRTSGTDTWTLISEVTGTSSPMTATTTRHPHTFHPTTAFTETDEPTSTDDTTLTDKPTYTPEIQTHTPTRTPLTSISDANIGTSEVHSSHLTYTSAPPTSQTSPGTSFEIESSSVQETTTFRGPTDPGLPRPTSPRPTQSSTSTVLFTSNFIVPSTQGVFFPSPTSTLTPAPDGIRSGTLAGIIVGSILGVVGLLGIGAFMIKSFGGYRGHDIFEPRGGYQAAPGGGSAGGRDGGSGGIGAGGSSGMAEIRNEAPLRSALRNRDEVGGGWNNASWGPAYAYTGVATAAAVAAATNSNQRGRDPGSDGRYADGGIRDEDTPDAVPQRYGDGGLAGPDSHYDTEMNDRDHGYESRDIRYIVSNSEVQFDPYRDLPSGQDSVPIGNNLTRQSALTGPGISLDLAGGTQPYHSTPAVSEHYPPASLQPDQTDSGVFMSGSNGQSTTSFAPSTMDPFPQPHPDHTHQISPPYVEYGGTGGVAHESPQPFMSTDIQRPPYWENSAPVASVDSLPIHSNIPRYSALMGADNVVGTGGSSAPGSNNTPGVGSPSAPALGIASMPSIEGTSHVEGSSLANPTWDLPGVAEFGQHFADPPGPQINESACIAGSAVPDAPRGLHQGLNQRDNVVSSPVSASGVGMRPPKVGGPRARPQRSLPPGESMTRLDSRRSLPPAYEE</sequence>
<feature type="compositionally biased region" description="Low complexity" evidence="2">
    <location>
        <begin position="1968"/>
        <end position="1979"/>
    </location>
</feature>
<dbReference type="GO" id="GO:0016829">
    <property type="term" value="F:lyase activity"/>
    <property type="evidence" value="ECO:0007669"/>
    <property type="project" value="InterPro"/>
</dbReference>
<feature type="domain" description="Heparinase II/III-like C-terminal" evidence="4">
    <location>
        <begin position="529"/>
        <end position="736"/>
    </location>
</feature>
<feature type="region of interest" description="Disordered" evidence="2">
    <location>
        <begin position="939"/>
        <end position="1078"/>
    </location>
</feature>
<reference evidence="5" key="1">
    <citation type="submission" date="2020-09" db="EMBL/GenBank/DDBJ databases">
        <title>Comparative genome analyses of four rice-infecting Rhizoctonia solani isolates reveal extensive enrichment of homogalacturonan modification genes.</title>
        <authorList>
            <person name="Lee D.-Y."/>
            <person name="Jeon J."/>
            <person name="Kim K.-T."/>
            <person name="Cheong K."/>
            <person name="Song H."/>
            <person name="Choi G."/>
            <person name="Ko J."/>
            <person name="Opiyo S.O."/>
            <person name="Zuo S."/>
            <person name="Madhav S."/>
            <person name="Lee Y.-H."/>
            <person name="Wang G.-L."/>
        </authorList>
    </citation>
    <scope>NUCLEOTIDE SEQUENCE</scope>
    <source>
        <strain evidence="5">AG1-IA YN-7</strain>
    </source>
</reference>
<proteinExistence type="predicted"/>
<evidence type="ECO:0000256" key="2">
    <source>
        <dbReference type="SAM" id="MobiDB-lite"/>
    </source>
</evidence>
<feature type="compositionally biased region" description="Low complexity" evidence="2">
    <location>
        <begin position="995"/>
        <end position="1007"/>
    </location>
</feature>
<feature type="compositionally biased region" description="Polar residues" evidence="2">
    <location>
        <begin position="1409"/>
        <end position="1468"/>
    </location>
</feature>
<feature type="compositionally biased region" description="Low complexity" evidence="2">
    <location>
        <begin position="1394"/>
        <end position="1408"/>
    </location>
</feature>
<feature type="transmembrane region" description="Helical" evidence="3">
    <location>
        <begin position="52"/>
        <end position="73"/>
    </location>
</feature>
<feature type="region of interest" description="Disordered" evidence="2">
    <location>
        <begin position="1875"/>
        <end position="1899"/>
    </location>
</feature>
<dbReference type="SUPFAM" id="SSF48230">
    <property type="entry name" value="Chondroitin AC/alginate lyase"/>
    <property type="match status" value="1"/>
</dbReference>
<feature type="region of interest" description="Disordered" evidence="2">
    <location>
        <begin position="1570"/>
        <end position="1590"/>
    </location>
</feature>
<evidence type="ECO:0000256" key="3">
    <source>
        <dbReference type="SAM" id="Phobius"/>
    </source>
</evidence>
<dbReference type="Gene3D" id="2.70.98.70">
    <property type="match status" value="1"/>
</dbReference>
<feature type="compositionally biased region" description="Low complexity" evidence="2">
    <location>
        <begin position="945"/>
        <end position="958"/>
    </location>
</feature>
<dbReference type="InterPro" id="IPR012480">
    <property type="entry name" value="Hepar_II_III_C"/>
</dbReference>
<gene>
    <name evidence="5" type="ORF">RHS04_09270</name>
</gene>
<keyword evidence="3" id="KW-0472">Membrane</keyword>
<accession>A0A8H7GZJ7</accession>
<dbReference type="InterPro" id="IPR008929">
    <property type="entry name" value="Chondroitin_lyas"/>
</dbReference>
<keyword evidence="3" id="KW-0812">Transmembrane</keyword>
<keyword evidence="3" id="KW-1133">Transmembrane helix</keyword>
<feature type="compositionally biased region" description="Basic and acidic residues" evidence="2">
    <location>
        <begin position="1683"/>
        <end position="1693"/>
    </location>
</feature>
<dbReference type="PANTHER" id="PTHR38045:SF1">
    <property type="entry name" value="HEPARINASE II_III-LIKE PROTEIN"/>
    <property type="match status" value="1"/>
</dbReference>
<dbReference type="Gene3D" id="1.50.10.100">
    <property type="entry name" value="Chondroitin AC/alginate lyase"/>
    <property type="match status" value="1"/>
</dbReference>
<evidence type="ECO:0000313" key="6">
    <source>
        <dbReference type="Proteomes" id="UP000650582"/>
    </source>
</evidence>
<organism evidence="5 6">
    <name type="scientific">Rhizoctonia solani</name>
    <dbReference type="NCBI Taxonomy" id="456999"/>
    <lineage>
        <taxon>Eukaryota</taxon>
        <taxon>Fungi</taxon>
        <taxon>Dikarya</taxon>
        <taxon>Basidiomycota</taxon>
        <taxon>Agaricomycotina</taxon>
        <taxon>Agaricomycetes</taxon>
        <taxon>Cantharellales</taxon>
        <taxon>Ceratobasidiaceae</taxon>
        <taxon>Rhizoctonia</taxon>
    </lineage>
</organism>
<comment type="subcellular location">
    <subcellularLocation>
        <location evidence="1">Cell envelope</location>
    </subcellularLocation>
</comment>
<dbReference type="PANTHER" id="PTHR38045">
    <property type="entry name" value="CHROMOSOME 1, WHOLE GENOME SHOTGUN SEQUENCE"/>
    <property type="match status" value="1"/>
</dbReference>
<evidence type="ECO:0000259" key="4">
    <source>
        <dbReference type="Pfam" id="PF07940"/>
    </source>
</evidence>